<organism evidence="2 3">
    <name type="scientific">Tothia fuscella</name>
    <dbReference type="NCBI Taxonomy" id="1048955"/>
    <lineage>
        <taxon>Eukaryota</taxon>
        <taxon>Fungi</taxon>
        <taxon>Dikarya</taxon>
        <taxon>Ascomycota</taxon>
        <taxon>Pezizomycotina</taxon>
        <taxon>Dothideomycetes</taxon>
        <taxon>Pleosporomycetidae</taxon>
        <taxon>Venturiales</taxon>
        <taxon>Cylindrosympodiaceae</taxon>
        <taxon>Tothia</taxon>
    </lineage>
</organism>
<protein>
    <submittedName>
        <fullName evidence="2">Uncharacterized protein</fullName>
    </submittedName>
</protein>
<keyword evidence="3" id="KW-1185">Reference proteome</keyword>
<dbReference type="OrthoDB" id="3248909at2759"/>
<name>A0A9P4U4J7_9PEZI</name>
<dbReference type="EMBL" id="MU007009">
    <property type="protein sequence ID" value="KAF2437075.1"/>
    <property type="molecule type" value="Genomic_DNA"/>
</dbReference>
<reference evidence="2" key="1">
    <citation type="journal article" date="2020" name="Stud. Mycol.">
        <title>101 Dothideomycetes genomes: a test case for predicting lifestyles and emergence of pathogens.</title>
        <authorList>
            <person name="Haridas S."/>
            <person name="Albert R."/>
            <person name="Binder M."/>
            <person name="Bloem J."/>
            <person name="Labutti K."/>
            <person name="Salamov A."/>
            <person name="Andreopoulos B."/>
            <person name="Baker S."/>
            <person name="Barry K."/>
            <person name="Bills G."/>
            <person name="Bluhm B."/>
            <person name="Cannon C."/>
            <person name="Castanera R."/>
            <person name="Culley D."/>
            <person name="Daum C."/>
            <person name="Ezra D."/>
            <person name="Gonzalez J."/>
            <person name="Henrissat B."/>
            <person name="Kuo A."/>
            <person name="Liang C."/>
            <person name="Lipzen A."/>
            <person name="Lutzoni F."/>
            <person name="Magnuson J."/>
            <person name="Mondo S."/>
            <person name="Nolan M."/>
            <person name="Ohm R."/>
            <person name="Pangilinan J."/>
            <person name="Park H.-J."/>
            <person name="Ramirez L."/>
            <person name="Alfaro M."/>
            <person name="Sun H."/>
            <person name="Tritt A."/>
            <person name="Yoshinaga Y."/>
            <person name="Zwiers L.-H."/>
            <person name="Turgeon B."/>
            <person name="Goodwin S."/>
            <person name="Spatafora J."/>
            <person name="Crous P."/>
            <person name="Grigoriev I."/>
        </authorList>
    </citation>
    <scope>NUCLEOTIDE SEQUENCE</scope>
    <source>
        <strain evidence="2">CBS 130266</strain>
    </source>
</reference>
<keyword evidence="1" id="KW-0812">Transmembrane</keyword>
<sequence length="1320" mass="146794">MARKSDYKTGVSDTLEPVDPIVSPLLDNDEFAMESVVAHNVERKFPYHNGTPETIQTSRTRNSQNWKPPSLHFAFLTSLILVSIALVITLQLLLMRSTRDDGLLFAPNINDLPLSATFQYLYLPTIITVVYGFVWTWIDLDIRRLEPYYQLSKSGGALGERSLLLHYPVDFLASVPFRALKYGHWSVFSASIATVVVFWGLTPTQAGIFGTDTVNRTFTVPMARSTRYLSLDQQQNTLSAQSAHSATNILWLNESLPDYMTRDFILAPFGPASKAKNQKVELSETWTGETQRFGVNITCEEPIPWFSNEVNYINSTWGCHFSVPPPRTIEDYNDTSKIFDTLYIGYSNDDGSADYYLSQNGLCPKNETSSFLIQWSKSLIPGAAYNALPSSERRANANVTTRWCRSKYYTQDVKATIALPEMRVITYHTVGDPSPLPVDIFNASNFEAAMSMGHQRNTQRSEFPTINWPSQQSFLSNMPLNLKYLPKMTPFAIGATQRSADDYLDPKILDDSYQAAYRILFARQMVNVLSADLDPSAITTGERRYLTQSIIVVPAFAYVVEAFLGLIICLASSLLYWSWRRPLKLRSDPATLAATMSLVADDSRVLSLFKPCDRASNKDLETIFGRTNFKLVQAEGTETTYRITQCNIDHVDEVTAPPVAFSQSQTNSSDVVNGVQPIEFKLKTGAVFLTLQVVLFAVIPAVYWQIRTRNGLPLPSSNRFVRQLLESYLPTAIGTFIEPFWLVLNRHLCSLQPFESLRKGHSKAQSSVGLEYSSLPPQLVIGKALSRKNFLLAAVCTMTLLANVLAVALSGLLFENSVKHPVQTRFGRSYNAQFQAINGSAPAFVAKGGTIEPFYIATSNQTAHTPLPPWTDDKVFYLPFSARLPTRNETWSYRATTLAIGAQLKCKPLSTASNFVVTGTQFSTGGFSDISSSGNLTVSLRQNQTEINCVPRSTAQENKGSQVSFVGDRPTGTCGYEFTYALDGSKESSAVEAAFCREHIAAGWIRGLLENGTALPGTEQSDLLPNNVISYQSTVIVCRGEIVTGIADATVDDKGYVKIANLTRPLESATADLFTTTASDVLGQAHQFILNRGVTWHNDSFPSDFGNYLMGQTINSSRLIDPGLAPPAFNEVERPLIDLYTKLFAIWVSRNPDQLFVRASPQAEFTGFVIQPKIRIFMSKVMLIIAETILAMYIIVTLALYIRRPWKILCRLPTSTASIVAFFAASNAVDDFKESVGLTRRGRREYLDSLGRRYGFGTFVGTDAVVHVGIEKHPFLAPLTRGGRSLTGKVSTWSNYTVAYTWRSKFSEWKSAKAREGGWI</sequence>
<dbReference type="Pfam" id="PF11915">
    <property type="entry name" value="DUF3433"/>
    <property type="match status" value="2"/>
</dbReference>
<proteinExistence type="predicted"/>
<comment type="caution">
    <text evidence="2">The sequence shown here is derived from an EMBL/GenBank/DDBJ whole genome shotgun (WGS) entry which is preliminary data.</text>
</comment>
<dbReference type="PANTHER" id="PTHR37544:SF3">
    <property type="entry name" value="SPRAY"/>
    <property type="match status" value="1"/>
</dbReference>
<keyword evidence="1" id="KW-1133">Transmembrane helix</keyword>
<evidence type="ECO:0000313" key="3">
    <source>
        <dbReference type="Proteomes" id="UP000800235"/>
    </source>
</evidence>
<dbReference type="Proteomes" id="UP000800235">
    <property type="component" value="Unassembled WGS sequence"/>
</dbReference>
<feature type="transmembrane region" description="Helical" evidence="1">
    <location>
        <begin position="1181"/>
        <end position="1202"/>
    </location>
</feature>
<feature type="transmembrane region" description="Helical" evidence="1">
    <location>
        <begin position="120"/>
        <end position="138"/>
    </location>
</feature>
<feature type="transmembrane region" description="Helical" evidence="1">
    <location>
        <begin position="555"/>
        <end position="577"/>
    </location>
</feature>
<keyword evidence="1" id="KW-0472">Membrane</keyword>
<gene>
    <name evidence="2" type="ORF">EJ08DRAFT_623554</name>
</gene>
<evidence type="ECO:0000313" key="2">
    <source>
        <dbReference type="EMBL" id="KAF2437075.1"/>
    </source>
</evidence>
<feature type="transmembrane region" description="Helical" evidence="1">
    <location>
        <begin position="726"/>
        <end position="744"/>
    </location>
</feature>
<dbReference type="PANTHER" id="PTHR37544">
    <property type="entry name" value="SPRAY-RELATED"/>
    <property type="match status" value="1"/>
</dbReference>
<evidence type="ECO:0000256" key="1">
    <source>
        <dbReference type="SAM" id="Phobius"/>
    </source>
</evidence>
<feature type="transmembrane region" description="Helical" evidence="1">
    <location>
        <begin position="182"/>
        <end position="201"/>
    </location>
</feature>
<feature type="transmembrane region" description="Helical" evidence="1">
    <location>
        <begin position="71"/>
        <end position="94"/>
    </location>
</feature>
<dbReference type="InterPro" id="IPR021840">
    <property type="entry name" value="DUF3433"/>
</dbReference>
<accession>A0A9P4U4J7</accession>
<feature type="transmembrane region" description="Helical" evidence="1">
    <location>
        <begin position="790"/>
        <end position="814"/>
    </location>
</feature>
<feature type="transmembrane region" description="Helical" evidence="1">
    <location>
        <begin position="686"/>
        <end position="706"/>
    </location>
</feature>